<evidence type="ECO:0000313" key="2">
    <source>
        <dbReference type="EMBL" id="TNN33922.1"/>
    </source>
</evidence>
<proteinExistence type="predicted"/>
<protein>
    <submittedName>
        <fullName evidence="2">Uncharacterized protein</fullName>
    </submittedName>
</protein>
<evidence type="ECO:0000256" key="1">
    <source>
        <dbReference type="SAM" id="MobiDB-lite"/>
    </source>
</evidence>
<comment type="caution">
    <text evidence="2">The sequence shown here is derived from an EMBL/GenBank/DDBJ whole genome shotgun (WGS) entry which is preliminary data.</text>
</comment>
<dbReference type="EMBL" id="SRLO01002087">
    <property type="protein sequence ID" value="TNN33922.1"/>
    <property type="molecule type" value="Genomic_DNA"/>
</dbReference>
<name>A0A4Z2F094_9TELE</name>
<gene>
    <name evidence="2" type="ORF">EYF80_055912</name>
</gene>
<dbReference type="Proteomes" id="UP000314294">
    <property type="component" value="Unassembled WGS sequence"/>
</dbReference>
<dbReference type="AlphaFoldDB" id="A0A4Z2F094"/>
<evidence type="ECO:0000313" key="3">
    <source>
        <dbReference type="Proteomes" id="UP000314294"/>
    </source>
</evidence>
<accession>A0A4Z2F094</accession>
<feature type="region of interest" description="Disordered" evidence="1">
    <location>
        <begin position="49"/>
        <end position="80"/>
    </location>
</feature>
<reference evidence="2 3" key="1">
    <citation type="submission" date="2019-03" db="EMBL/GenBank/DDBJ databases">
        <title>First draft genome of Liparis tanakae, snailfish: a comprehensive survey of snailfish specific genes.</title>
        <authorList>
            <person name="Kim W."/>
            <person name="Song I."/>
            <person name="Jeong J.-H."/>
            <person name="Kim D."/>
            <person name="Kim S."/>
            <person name="Ryu S."/>
            <person name="Song J.Y."/>
            <person name="Lee S.K."/>
        </authorList>
    </citation>
    <scope>NUCLEOTIDE SEQUENCE [LARGE SCALE GENOMIC DNA]</scope>
    <source>
        <tissue evidence="2">Muscle</tissue>
    </source>
</reference>
<sequence>MRLRAEGVSVLLPPPNGAQMTRRMALTQSSMSVWELAISRKDSWLCGARSFSPVPPGGRGERREERGERRDQINTSPRTPDCFTRIIFTKRFPKLPKSFFSVLKTLRCQVHASEHMSATAEVE</sequence>
<keyword evidence="3" id="KW-1185">Reference proteome</keyword>
<feature type="compositionally biased region" description="Basic and acidic residues" evidence="1">
    <location>
        <begin position="59"/>
        <end position="72"/>
    </location>
</feature>
<organism evidence="2 3">
    <name type="scientific">Liparis tanakae</name>
    <name type="common">Tanaka's snailfish</name>
    <dbReference type="NCBI Taxonomy" id="230148"/>
    <lineage>
        <taxon>Eukaryota</taxon>
        <taxon>Metazoa</taxon>
        <taxon>Chordata</taxon>
        <taxon>Craniata</taxon>
        <taxon>Vertebrata</taxon>
        <taxon>Euteleostomi</taxon>
        <taxon>Actinopterygii</taxon>
        <taxon>Neopterygii</taxon>
        <taxon>Teleostei</taxon>
        <taxon>Neoteleostei</taxon>
        <taxon>Acanthomorphata</taxon>
        <taxon>Eupercaria</taxon>
        <taxon>Perciformes</taxon>
        <taxon>Cottioidei</taxon>
        <taxon>Cottales</taxon>
        <taxon>Liparidae</taxon>
        <taxon>Liparis</taxon>
    </lineage>
</organism>